<keyword evidence="2" id="KW-0812">Transmembrane</keyword>
<feature type="compositionally biased region" description="Low complexity" evidence="1">
    <location>
        <begin position="91"/>
        <end position="110"/>
    </location>
</feature>
<dbReference type="AlphaFoldDB" id="I6NCR6"/>
<feature type="region of interest" description="Disordered" evidence="1">
    <location>
        <begin position="1"/>
        <end position="23"/>
    </location>
</feature>
<feature type="region of interest" description="Disordered" evidence="1">
    <location>
        <begin position="91"/>
        <end position="114"/>
    </location>
</feature>
<organism evidence="3 4">
    <name type="scientific">Eremothecium cymbalariae (strain CBS 270.75 / DBVPG 7215 / KCTC 17166 / NRRL Y-17582)</name>
    <name type="common">Yeast</name>
    <dbReference type="NCBI Taxonomy" id="931890"/>
    <lineage>
        <taxon>Eukaryota</taxon>
        <taxon>Fungi</taxon>
        <taxon>Dikarya</taxon>
        <taxon>Ascomycota</taxon>
        <taxon>Saccharomycotina</taxon>
        <taxon>Saccharomycetes</taxon>
        <taxon>Saccharomycetales</taxon>
        <taxon>Saccharomycetaceae</taxon>
        <taxon>Eremothecium</taxon>
    </lineage>
</organism>
<feature type="region of interest" description="Disordered" evidence="1">
    <location>
        <begin position="40"/>
        <end position="70"/>
    </location>
</feature>
<reference evidence="3 4" key="1">
    <citation type="journal article" date="2011" name="G3 (Bethesda)">
        <title>Genome evolution in the Eremothecium clade of the Saccharomyces complex revealed by comparative genomics.</title>
        <authorList>
            <person name="Wendland J."/>
            <person name="Walther A."/>
        </authorList>
    </citation>
    <scope>NUCLEOTIDE SEQUENCE [LARGE SCALE GENOMIC DNA]</scope>
    <source>
        <strain evidence="4">CBS 270.75 / DBVPG 7215 / KCTC 17166 / NRRL Y-17582</strain>
    </source>
</reference>
<name>I6NCR6_ERECY</name>
<dbReference type="EMBL" id="CP002501">
    <property type="protein sequence ID" value="AET39858.1"/>
    <property type="molecule type" value="Genomic_DNA"/>
</dbReference>
<feature type="transmembrane region" description="Helical" evidence="2">
    <location>
        <begin position="392"/>
        <end position="409"/>
    </location>
</feature>
<dbReference type="GeneID" id="11471694"/>
<dbReference type="RefSeq" id="XP_003646675.1">
    <property type="nucleotide sequence ID" value="XM_003646627.1"/>
</dbReference>
<evidence type="ECO:0000313" key="4">
    <source>
        <dbReference type="Proteomes" id="UP000006790"/>
    </source>
</evidence>
<accession>I6NCR6</accession>
<gene>
    <name evidence="3" type="ordered locus">Ecym_5068</name>
</gene>
<proteinExistence type="predicted"/>
<evidence type="ECO:0000313" key="3">
    <source>
        <dbReference type="EMBL" id="AET39858.1"/>
    </source>
</evidence>
<protein>
    <submittedName>
        <fullName evidence="3">Uncharacterized protein</fullName>
    </submittedName>
</protein>
<dbReference type="KEGG" id="erc:Ecym_5068"/>
<feature type="compositionally biased region" description="Polar residues" evidence="1">
    <location>
        <begin position="1"/>
        <end position="11"/>
    </location>
</feature>
<dbReference type="Proteomes" id="UP000006790">
    <property type="component" value="Chromosome 5"/>
</dbReference>
<dbReference type="InParanoid" id="I6NCR6"/>
<dbReference type="HOGENOM" id="CLU_706094_0_0_1"/>
<sequence length="411" mass="43660">MQSRCLQQMSPSAAKATGHSVSTTDYTNATAGKFSECLFEQREPGESGQGRKLSRRSDVTGQQWHQHQQHYRNALSLESVPVGWASSNNSGAAGASSFSASGTDSPSFSDPGKRLVNRFLQSGTTGVDGGGCGGLLPPHNAVGAGASFSAVAGTTASTASSRVSSTDSWGWVPMERSLGRIWLHGLVSRSLGTWVPAGREAAVAVAAEEEPLLLPPVGGSSVRSRSTGNTDGVCNAYAKTVAELLANLASAAKAELTSAVLPREEVVASSEEALSRLHADIGHVHDTLKEMERQVLVERLGPLRREFQDGGGDGGNAVTPRDSFGGRLSELVEGQLGELLKFENGIEELRIALDAQKALLHRLETAVKLRERVNDMRRKAGFSARVKDCEGILYDIAAAFIGVILWWLLRL</sequence>
<keyword evidence="2" id="KW-0472">Membrane</keyword>
<keyword evidence="4" id="KW-1185">Reference proteome</keyword>
<evidence type="ECO:0000256" key="1">
    <source>
        <dbReference type="SAM" id="MobiDB-lite"/>
    </source>
</evidence>
<evidence type="ECO:0000256" key="2">
    <source>
        <dbReference type="SAM" id="Phobius"/>
    </source>
</evidence>
<keyword evidence="2" id="KW-1133">Transmembrane helix</keyword>